<evidence type="ECO:0000256" key="3">
    <source>
        <dbReference type="ARBA" id="ARBA00022695"/>
    </source>
</evidence>
<proteinExistence type="predicted"/>
<dbReference type="InterPro" id="IPR043128">
    <property type="entry name" value="Rev_trsase/Diguanyl_cyclase"/>
</dbReference>
<keyword evidence="5" id="KW-0688">Ribosomal frameshifting</keyword>
<name>K7TIT3_9VIRU</name>
<dbReference type="InterPro" id="IPR043502">
    <property type="entry name" value="DNA/RNA_pol_sf"/>
</dbReference>
<dbReference type="GO" id="GO:0000166">
    <property type="term" value="F:nucleotide binding"/>
    <property type="evidence" value="ECO:0007669"/>
    <property type="project" value="UniProtKB-KW"/>
</dbReference>
<keyword evidence="4" id="KW-0547">Nucleotide-binding</keyword>
<organism evidence="8">
    <name type="scientific">Avastrovirus 3</name>
    <dbReference type="NCBI Taxonomy" id="1239439"/>
    <lineage>
        <taxon>Viruses</taxon>
        <taxon>Riboviria</taxon>
        <taxon>Orthornavirae</taxon>
        <taxon>Pisuviricota</taxon>
        <taxon>Stelpaviricetes</taxon>
        <taxon>Stellavirales</taxon>
        <taxon>Astroviridae</taxon>
        <taxon>Avastrovirus</taxon>
        <taxon>Avastrovirus intestini</taxon>
    </lineage>
</organism>
<dbReference type="InterPro" id="IPR001205">
    <property type="entry name" value="RNA-dir_pol_C"/>
</dbReference>
<dbReference type="GO" id="GO:0003723">
    <property type="term" value="F:RNA binding"/>
    <property type="evidence" value="ECO:0007669"/>
    <property type="project" value="InterPro"/>
</dbReference>
<protein>
    <submittedName>
        <fullName evidence="8">RdRp</fullName>
    </submittedName>
</protein>
<dbReference type="GO" id="GO:0006351">
    <property type="term" value="P:DNA-templated transcription"/>
    <property type="evidence" value="ECO:0007669"/>
    <property type="project" value="InterPro"/>
</dbReference>
<keyword evidence="3" id="KW-0548">Nucleotidyltransferase</keyword>
<dbReference type="Gene3D" id="3.30.70.270">
    <property type="match status" value="1"/>
</dbReference>
<evidence type="ECO:0000256" key="5">
    <source>
        <dbReference type="ARBA" id="ARBA00022758"/>
    </source>
</evidence>
<reference evidence="8" key="2">
    <citation type="submission" date="2012-10" db="EMBL/GenBank/DDBJ databases">
        <authorList>
            <person name="Bineesh K.K."/>
            <person name="Akhilesh K.V."/>
            <person name="Abdussamad E.M."/>
            <person name="Pillai N.G.K."/>
            <person name="Gopalakrishnan A."/>
            <person name="Basheer V.S."/>
            <person name="Jena J.K."/>
        </authorList>
    </citation>
    <scope>NUCLEOTIDE SEQUENCE</scope>
    <source>
        <strain evidence="8">MPJ0126</strain>
    </source>
</reference>
<evidence type="ECO:0000256" key="4">
    <source>
        <dbReference type="ARBA" id="ARBA00022741"/>
    </source>
</evidence>
<reference evidence="8" key="1">
    <citation type="journal article" date="2012" name="J. Virol.">
        <title>A novel group of avian astroviruses in wild aquatic birds.</title>
        <authorList>
            <person name="Chu D.K."/>
            <person name="Leung C.Y."/>
            <person name="Perera H.K."/>
            <person name="Ng E.M."/>
            <person name="Gilbert M."/>
            <person name="Joyner P.H."/>
            <person name="Grioni A."/>
            <person name="Ades G."/>
            <person name="Guan Y."/>
            <person name="Peiris J.S."/>
            <person name="Poon L.L."/>
        </authorList>
    </citation>
    <scope>NUCLEOTIDE SEQUENCE</scope>
    <source>
        <strain evidence="8">MPJ0126</strain>
    </source>
</reference>
<keyword evidence="6" id="KW-0693">Viral RNA replication</keyword>
<accession>K7TIT3</accession>
<dbReference type="EMBL" id="JX985679">
    <property type="protein sequence ID" value="AFW05433.1"/>
    <property type="molecule type" value="Genomic_RNA"/>
</dbReference>
<evidence type="ECO:0000256" key="1">
    <source>
        <dbReference type="ARBA" id="ARBA00022484"/>
    </source>
</evidence>
<dbReference type="SUPFAM" id="SSF56672">
    <property type="entry name" value="DNA/RNA polymerases"/>
    <property type="match status" value="1"/>
</dbReference>
<evidence type="ECO:0000313" key="8">
    <source>
        <dbReference type="EMBL" id="AFW05433.1"/>
    </source>
</evidence>
<keyword evidence="1" id="KW-0696">RNA-directed RNA polymerase</keyword>
<dbReference type="GO" id="GO:0075523">
    <property type="term" value="P:viral translational frameshifting"/>
    <property type="evidence" value="ECO:0007669"/>
    <property type="project" value="UniProtKB-KW"/>
</dbReference>
<feature type="non-terminal residue" evidence="8">
    <location>
        <position position="132"/>
    </location>
</feature>
<evidence type="ECO:0000256" key="6">
    <source>
        <dbReference type="ARBA" id="ARBA00022953"/>
    </source>
</evidence>
<dbReference type="GO" id="GO:0003968">
    <property type="term" value="F:RNA-directed RNA polymerase activity"/>
    <property type="evidence" value="ECO:0007669"/>
    <property type="project" value="UniProtKB-KW"/>
</dbReference>
<evidence type="ECO:0000256" key="2">
    <source>
        <dbReference type="ARBA" id="ARBA00022679"/>
    </source>
</evidence>
<feature type="domain" description="RNA-directed RNA polymerase C-terminal" evidence="7">
    <location>
        <begin position="1"/>
        <end position="131"/>
    </location>
</feature>
<sequence>TIPPEVFAFVKDYRKFCLNLSPRESDLYDWYVHNLVYKLTLLPTGEVTLIYGGNPSGQISTTTDNIMVNTFLSAFEYGYLYKQAFGTCPSLDVYYKDYHMICYGDDRLCGFSMFPYDIDMVVSLYRDVFGMW</sequence>
<gene>
    <name evidence="8" type="primary">RdRp</name>
</gene>
<keyword evidence="2" id="KW-0808">Transferase</keyword>
<feature type="non-terminal residue" evidence="8">
    <location>
        <position position="1"/>
    </location>
</feature>
<dbReference type="Pfam" id="PF00680">
    <property type="entry name" value="RdRP_1"/>
    <property type="match status" value="1"/>
</dbReference>
<evidence type="ECO:0000259" key="7">
    <source>
        <dbReference type="Pfam" id="PF00680"/>
    </source>
</evidence>